<feature type="transmembrane region" description="Helical" evidence="8">
    <location>
        <begin position="325"/>
        <end position="344"/>
    </location>
</feature>
<evidence type="ECO:0000256" key="2">
    <source>
        <dbReference type="ARBA" id="ARBA00007935"/>
    </source>
</evidence>
<dbReference type="PANTHER" id="PTHR30472:SF25">
    <property type="entry name" value="ABC TRANSPORTER PERMEASE PROTEIN MJ0876-RELATED"/>
    <property type="match status" value="1"/>
</dbReference>
<organism evidence="9 10">
    <name type="scientific">Facklamia miroungae</name>
    <dbReference type="NCBI Taxonomy" id="120956"/>
    <lineage>
        <taxon>Bacteria</taxon>
        <taxon>Bacillati</taxon>
        <taxon>Bacillota</taxon>
        <taxon>Bacilli</taxon>
        <taxon>Lactobacillales</taxon>
        <taxon>Aerococcaceae</taxon>
        <taxon>Facklamia</taxon>
    </lineage>
</organism>
<dbReference type="CDD" id="cd06550">
    <property type="entry name" value="TM_ABC_iron-siderophores_like"/>
    <property type="match status" value="1"/>
</dbReference>
<gene>
    <name evidence="9" type="ORF">SAMN05421791_102298</name>
</gene>
<dbReference type="GO" id="GO:0022857">
    <property type="term" value="F:transmembrane transporter activity"/>
    <property type="evidence" value="ECO:0007669"/>
    <property type="project" value="InterPro"/>
</dbReference>
<feature type="transmembrane region" description="Helical" evidence="8">
    <location>
        <begin position="209"/>
        <end position="228"/>
    </location>
</feature>
<name>A0A1G7R0U4_9LACT</name>
<evidence type="ECO:0000256" key="4">
    <source>
        <dbReference type="ARBA" id="ARBA00022475"/>
    </source>
</evidence>
<dbReference type="Pfam" id="PF01032">
    <property type="entry name" value="FecCD"/>
    <property type="match status" value="1"/>
</dbReference>
<keyword evidence="4" id="KW-1003">Cell membrane</keyword>
<dbReference type="RefSeq" id="WP_210727875.1">
    <property type="nucleotide sequence ID" value="NZ_FNCK01000002.1"/>
</dbReference>
<evidence type="ECO:0000313" key="9">
    <source>
        <dbReference type="EMBL" id="SDG04402.1"/>
    </source>
</evidence>
<evidence type="ECO:0000256" key="5">
    <source>
        <dbReference type="ARBA" id="ARBA00022692"/>
    </source>
</evidence>
<feature type="transmembrane region" description="Helical" evidence="8">
    <location>
        <begin position="297"/>
        <end position="319"/>
    </location>
</feature>
<sequence>MVKSKLKRLPHVQKGEILKIVAMLGITLLCLILSLMIGSVKISFDDLLHVLQNQFIEPSPILPDQKATILLAVRLPRLICAFLIGIALSISGMTMQSLLMNPLADGSTLGVSAGASLGAGIAIVIGIPSFFQRQGVFFMAVIFAFGSLVLILSFSYYLDRQLKNITVILTGIVFTMLVSSLMNILIIVSREKLPSLVFWTMGSLAGTRYSDVWILLGTVVLVGGYIVTKWQELNAFSMGDNIARNIGINTVSLRLKLFIATSILIGIAVSIGGAIPFVGLITPHISRLIVGSNHRRLLPWTIFIGGNFLLLTDLLARTIASPLEIPIGAITSLLGSCIFILIFARGKGRARS</sequence>
<dbReference type="GO" id="GO:0005886">
    <property type="term" value="C:plasma membrane"/>
    <property type="evidence" value="ECO:0007669"/>
    <property type="project" value="UniProtKB-SubCell"/>
</dbReference>
<evidence type="ECO:0000256" key="1">
    <source>
        <dbReference type="ARBA" id="ARBA00004651"/>
    </source>
</evidence>
<dbReference type="STRING" id="120956.SAMN05421791_102298"/>
<protein>
    <submittedName>
        <fullName evidence="9">Iron complex transport system permease protein</fullName>
    </submittedName>
</protein>
<keyword evidence="5 8" id="KW-0812">Transmembrane</keyword>
<dbReference type="Gene3D" id="1.10.3470.10">
    <property type="entry name" value="ABC transporter involved in vitamin B12 uptake, BtuC"/>
    <property type="match status" value="1"/>
</dbReference>
<feature type="transmembrane region" description="Helical" evidence="8">
    <location>
        <begin position="164"/>
        <end position="188"/>
    </location>
</feature>
<dbReference type="InterPro" id="IPR037294">
    <property type="entry name" value="ABC_BtuC-like"/>
</dbReference>
<dbReference type="PANTHER" id="PTHR30472">
    <property type="entry name" value="FERRIC ENTEROBACTIN TRANSPORT SYSTEM PERMEASE PROTEIN"/>
    <property type="match status" value="1"/>
</dbReference>
<comment type="subcellular location">
    <subcellularLocation>
        <location evidence="1">Cell membrane</location>
        <topology evidence="1">Multi-pass membrane protein</topology>
    </subcellularLocation>
</comment>
<accession>A0A1G7R0U4</accession>
<evidence type="ECO:0000313" key="10">
    <source>
        <dbReference type="Proteomes" id="UP000199708"/>
    </source>
</evidence>
<evidence type="ECO:0000256" key="3">
    <source>
        <dbReference type="ARBA" id="ARBA00022448"/>
    </source>
</evidence>
<dbReference type="Proteomes" id="UP000199708">
    <property type="component" value="Unassembled WGS sequence"/>
</dbReference>
<feature type="transmembrane region" description="Helical" evidence="8">
    <location>
        <begin position="111"/>
        <end position="131"/>
    </location>
</feature>
<dbReference type="SUPFAM" id="SSF81345">
    <property type="entry name" value="ABC transporter involved in vitamin B12 uptake, BtuC"/>
    <property type="match status" value="1"/>
</dbReference>
<proteinExistence type="inferred from homology"/>
<keyword evidence="6 8" id="KW-1133">Transmembrane helix</keyword>
<dbReference type="GO" id="GO:0033214">
    <property type="term" value="P:siderophore-iron import into cell"/>
    <property type="evidence" value="ECO:0007669"/>
    <property type="project" value="TreeGrafter"/>
</dbReference>
<feature type="transmembrane region" description="Helical" evidence="8">
    <location>
        <begin position="20"/>
        <end position="40"/>
    </location>
</feature>
<evidence type="ECO:0000256" key="6">
    <source>
        <dbReference type="ARBA" id="ARBA00022989"/>
    </source>
</evidence>
<dbReference type="InterPro" id="IPR000522">
    <property type="entry name" value="ABC_transptr_permease_BtuC"/>
</dbReference>
<keyword evidence="3" id="KW-0813">Transport</keyword>
<dbReference type="FunFam" id="1.10.3470.10:FF:000001">
    <property type="entry name" value="Vitamin B12 ABC transporter permease BtuC"/>
    <property type="match status" value="1"/>
</dbReference>
<feature type="transmembrane region" description="Helical" evidence="8">
    <location>
        <begin position="136"/>
        <end position="158"/>
    </location>
</feature>
<evidence type="ECO:0000256" key="8">
    <source>
        <dbReference type="SAM" id="Phobius"/>
    </source>
</evidence>
<keyword evidence="7 8" id="KW-0472">Membrane</keyword>
<keyword evidence="10" id="KW-1185">Reference proteome</keyword>
<evidence type="ECO:0000256" key="7">
    <source>
        <dbReference type="ARBA" id="ARBA00023136"/>
    </source>
</evidence>
<comment type="similarity">
    <text evidence="2">Belongs to the binding-protein-dependent transport system permease family. FecCD subfamily.</text>
</comment>
<feature type="transmembrane region" description="Helical" evidence="8">
    <location>
        <begin position="78"/>
        <end position="99"/>
    </location>
</feature>
<feature type="transmembrane region" description="Helical" evidence="8">
    <location>
        <begin position="257"/>
        <end position="285"/>
    </location>
</feature>
<reference evidence="9 10" key="1">
    <citation type="submission" date="2016-10" db="EMBL/GenBank/DDBJ databases">
        <authorList>
            <person name="de Groot N.N."/>
        </authorList>
    </citation>
    <scope>NUCLEOTIDE SEQUENCE [LARGE SCALE GENOMIC DNA]</scope>
    <source>
        <strain evidence="9 10">ATCC BAA-466</strain>
    </source>
</reference>
<dbReference type="AlphaFoldDB" id="A0A1G7R0U4"/>
<dbReference type="EMBL" id="FNCK01000002">
    <property type="protein sequence ID" value="SDG04402.1"/>
    <property type="molecule type" value="Genomic_DNA"/>
</dbReference>